<dbReference type="EMBL" id="BTPE01000001">
    <property type="protein sequence ID" value="GMQ31845.1"/>
    <property type="molecule type" value="Genomic_DNA"/>
</dbReference>
<sequence>MRVVLDTNILISALIKQGSSSIILNKVIEGNQVKICLSDAVWDEYQQVLKRPKFSKYPQFVENSLFLLHFLKNHSLYFQPKRKVSLIKDQSDNKFLELCLESKADYLITGNFQDFSISSFRNTLILGPSEFVSKVLSI</sequence>
<dbReference type="SUPFAM" id="SSF88723">
    <property type="entry name" value="PIN domain-like"/>
    <property type="match status" value="1"/>
</dbReference>
<comment type="caution">
    <text evidence="2">The sequence shown here is derived from an EMBL/GenBank/DDBJ whole genome shotgun (WGS) entry which is preliminary data.</text>
</comment>
<dbReference type="Proteomes" id="UP001307705">
    <property type="component" value="Unassembled WGS sequence"/>
</dbReference>
<dbReference type="Pfam" id="PF13470">
    <property type="entry name" value="PIN_3"/>
    <property type="match status" value="1"/>
</dbReference>
<feature type="domain" description="PIN" evidence="1">
    <location>
        <begin position="1"/>
        <end position="116"/>
    </location>
</feature>
<protein>
    <submittedName>
        <fullName evidence="2">Toxin-antitoxin system toxin component, PIN family</fullName>
    </submittedName>
</protein>
<dbReference type="InterPro" id="IPR029060">
    <property type="entry name" value="PIN-like_dom_sf"/>
</dbReference>
<dbReference type="PANTHER" id="PTHR34610">
    <property type="entry name" value="SSL7007 PROTEIN"/>
    <property type="match status" value="1"/>
</dbReference>
<dbReference type="RefSeq" id="WP_420915720.1">
    <property type="nucleotide sequence ID" value="NZ_BTPE01000001.1"/>
</dbReference>
<dbReference type="PANTHER" id="PTHR34610:SF3">
    <property type="entry name" value="SSL7007 PROTEIN"/>
    <property type="match status" value="1"/>
</dbReference>
<dbReference type="SMART" id="SM00670">
    <property type="entry name" value="PINc"/>
    <property type="match status" value="1"/>
</dbReference>
<accession>A0ABQ6PX14</accession>
<reference evidence="2 3" key="1">
    <citation type="submission" date="2023-08" db="EMBL/GenBank/DDBJ databases">
        <title>Draft genome sequence of Algoriphagus taiwanensis.</title>
        <authorList>
            <person name="Takatani N."/>
            <person name="Hosokawa M."/>
            <person name="Sawabe T."/>
        </authorList>
    </citation>
    <scope>NUCLEOTIDE SEQUENCE [LARGE SCALE GENOMIC DNA]</scope>
    <source>
        <strain evidence="2 3">JCM 19755</strain>
    </source>
</reference>
<evidence type="ECO:0000313" key="3">
    <source>
        <dbReference type="Proteomes" id="UP001307705"/>
    </source>
</evidence>
<dbReference type="NCBIfam" id="TIGR00305">
    <property type="entry name" value="putative toxin-antitoxin system toxin component, PIN family"/>
    <property type="match status" value="1"/>
</dbReference>
<dbReference type="InterPro" id="IPR002850">
    <property type="entry name" value="PIN_toxin-like"/>
</dbReference>
<name>A0ABQ6PX14_9BACT</name>
<keyword evidence="3" id="KW-1185">Reference proteome</keyword>
<evidence type="ECO:0000313" key="2">
    <source>
        <dbReference type="EMBL" id="GMQ31845.1"/>
    </source>
</evidence>
<evidence type="ECO:0000259" key="1">
    <source>
        <dbReference type="SMART" id="SM00670"/>
    </source>
</evidence>
<gene>
    <name evidence="2" type="ORF">Ataiwa_01170</name>
</gene>
<proteinExistence type="predicted"/>
<dbReference type="InterPro" id="IPR002716">
    <property type="entry name" value="PIN_dom"/>
</dbReference>
<organism evidence="2 3">
    <name type="scientific">Algoriphagus taiwanensis</name>
    <dbReference type="NCBI Taxonomy" id="1445656"/>
    <lineage>
        <taxon>Bacteria</taxon>
        <taxon>Pseudomonadati</taxon>
        <taxon>Bacteroidota</taxon>
        <taxon>Cytophagia</taxon>
        <taxon>Cytophagales</taxon>
        <taxon>Cyclobacteriaceae</taxon>
        <taxon>Algoriphagus</taxon>
    </lineage>
</organism>